<keyword evidence="1" id="KW-0812">Transmembrane</keyword>
<evidence type="ECO:0000259" key="2">
    <source>
        <dbReference type="Pfam" id="PF21497"/>
    </source>
</evidence>
<evidence type="ECO:0000313" key="4">
    <source>
        <dbReference type="Proteomes" id="UP001183682"/>
    </source>
</evidence>
<feature type="domain" description="Conjugal transfer protein-like C-terminal" evidence="2">
    <location>
        <begin position="172"/>
        <end position="278"/>
    </location>
</feature>
<dbReference type="CDD" id="cd16427">
    <property type="entry name" value="TraM-like"/>
    <property type="match status" value="1"/>
</dbReference>
<name>A0AAE4HTE6_ENTGA</name>
<dbReference type="AlphaFoldDB" id="A0AAE4HTE6"/>
<evidence type="ECO:0000256" key="1">
    <source>
        <dbReference type="SAM" id="Phobius"/>
    </source>
</evidence>
<dbReference type="Proteomes" id="UP001183682">
    <property type="component" value="Unassembled WGS sequence"/>
</dbReference>
<dbReference type="RefSeq" id="WP_225585908.1">
    <property type="nucleotide sequence ID" value="NZ_CP050485.1"/>
</dbReference>
<dbReference type="Pfam" id="PF21497">
    <property type="entry name" value="TcpC-like_C"/>
    <property type="match status" value="1"/>
</dbReference>
<dbReference type="Gene3D" id="3.10.450.540">
    <property type="match status" value="1"/>
</dbReference>
<protein>
    <recommendedName>
        <fullName evidence="2">Conjugal transfer protein-like C-terminal domain-containing protein</fullName>
    </recommendedName>
</protein>
<accession>A0AAE4HTE6</accession>
<keyword evidence="1" id="KW-0472">Membrane</keyword>
<proteinExistence type="predicted"/>
<comment type="caution">
    <text evidence="3">The sequence shown here is derived from an EMBL/GenBank/DDBJ whole genome shotgun (WGS) entry which is preliminary data.</text>
</comment>
<dbReference type="EMBL" id="JARPZN010000020">
    <property type="protein sequence ID" value="MDT2691786.1"/>
    <property type="molecule type" value="Genomic_DNA"/>
</dbReference>
<reference evidence="3" key="1">
    <citation type="submission" date="2023-03" db="EMBL/GenBank/DDBJ databases">
        <authorList>
            <person name="Shen W."/>
            <person name="Cai J."/>
        </authorList>
    </citation>
    <scope>NUCLEOTIDE SEQUENCE</scope>
    <source>
        <strain evidence="3">K69-2</strain>
    </source>
</reference>
<feature type="transmembrane region" description="Helical" evidence="1">
    <location>
        <begin position="125"/>
        <end position="145"/>
    </location>
</feature>
<dbReference type="InterPro" id="IPR049464">
    <property type="entry name" value="TcpM-like_C"/>
</dbReference>
<gene>
    <name evidence="3" type="ORF">P7E30_16555</name>
</gene>
<organism evidence="3 4">
    <name type="scientific">Enterococcus gallinarum</name>
    <dbReference type="NCBI Taxonomy" id="1353"/>
    <lineage>
        <taxon>Bacteria</taxon>
        <taxon>Bacillati</taxon>
        <taxon>Bacillota</taxon>
        <taxon>Bacilli</taxon>
        <taxon>Lactobacillales</taxon>
        <taxon>Enterococcaceae</taxon>
        <taxon>Enterococcus</taxon>
    </lineage>
</organism>
<sequence length="280" mass="32889">MKMITKKPSKYVFSETEIDDFLQHPEEFFYFEDFVTRMIDINAKLIKISALQRLKVVITKYTKDEKVIHAETIHLPVSEETNFEALLASFNQEKPPKRKKVSPEKEKRRFVIQVPYTEGRMIIKLATFLKVMFLFFLLLGGFYLGKSVQSEPKIPSEVSEQLNNLEKQVKQQPQIDTFSRYFLTNYYTGITEGEKVKERINRFVDKSVLKDVSGTDKQVKSILPWEATRKGSTWHLTYIVTLQDPQEQTTTQQVSFSIKEQEQQYKVITVPKEEPFEINH</sequence>
<evidence type="ECO:0000313" key="3">
    <source>
        <dbReference type="EMBL" id="MDT2691786.1"/>
    </source>
</evidence>
<keyword evidence="1" id="KW-1133">Transmembrane helix</keyword>